<comment type="caution">
    <text evidence="1">The sequence shown here is derived from an EMBL/GenBank/DDBJ whole genome shotgun (WGS) entry which is preliminary data.</text>
</comment>
<dbReference type="eggNOG" id="ENOG5031ZV7">
    <property type="taxonomic scope" value="Bacteria"/>
</dbReference>
<sequence length="262" mass="28595">MARGRARKNKPPFAMKAMLRLERGTANAADTLRRHAPLADEIGADAMDVDVERADLLLSGALVAVNEERAMAGMAFRLLDRFGWREQDFCYSPNVRYAETLEPPSGPPANRLVIQRADQELGWEGATHGSGLTPDRHLEIEPAEGDVVARLFVTVPAATIAGTVEALEPWLARVEPAAVGVDRGRVALLFLACADLRTEAERLGLGPVETDRIEADADHVIETATAADGTTLWLRRGADPVSRYWPGIIEIRELVIDPSYPD</sequence>
<dbReference type="EMBL" id="CAIE01000017">
    <property type="protein sequence ID" value="CCH17302.1"/>
    <property type="molecule type" value="Genomic_DNA"/>
</dbReference>
<evidence type="ECO:0000313" key="2">
    <source>
        <dbReference type="Proteomes" id="UP000003448"/>
    </source>
</evidence>
<proteinExistence type="predicted"/>
<organism evidence="1 2">
    <name type="scientific">Micromonospora lupini str. Lupac 08</name>
    <dbReference type="NCBI Taxonomy" id="1150864"/>
    <lineage>
        <taxon>Bacteria</taxon>
        <taxon>Bacillati</taxon>
        <taxon>Actinomycetota</taxon>
        <taxon>Actinomycetes</taxon>
        <taxon>Micromonosporales</taxon>
        <taxon>Micromonosporaceae</taxon>
        <taxon>Micromonospora</taxon>
    </lineage>
</organism>
<keyword evidence="2" id="KW-1185">Reference proteome</keyword>
<evidence type="ECO:0000313" key="1">
    <source>
        <dbReference type="EMBL" id="CCH17302.1"/>
    </source>
</evidence>
<accession>I0L0F5</accession>
<name>I0L0F5_9ACTN</name>
<gene>
    <name evidence="1" type="ORF">MILUP08_42222</name>
</gene>
<reference evidence="2" key="1">
    <citation type="journal article" date="2012" name="J. Bacteriol.">
        <title>Genome Sequence of Micromonospora lupini Lupac 08, Isolated from Root Nodules of Lupinus angustifolius.</title>
        <authorList>
            <person name="Alonso-Vega P."/>
            <person name="Normand P."/>
            <person name="Bacigalupe R."/>
            <person name="Pujic P."/>
            <person name="Lajus A."/>
            <person name="Vallenet D."/>
            <person name="Carro L."/>
            <person name="Coll P."/>
            <person name="Trujillo M.E."/>
        </authorList>
    </citation>
    <scope>NUCLEOTIDE SEQUENCE [LARGE SCALE GENOMIC DNA]</scope>
    <source>
        <strain evidence="2">Lupac 08</strain>
    </source>
</reference>
<dbReference type="AlphaFoldDB" id="I0L0F5"/>
<dbReference type="Proteomes" id="UP000003448">
    <property type="component" value="Unassembled WGS sequence"/>
</dbReference>
<protein>
    <submittedName>
        <fullName evidence="1">Uncharacterized protein</fullName>
    </submittedName>
</protein>